<dbReference type="AlphaFoldDB" id="A0ABD2P0M1"/>
<gene>
    <name evidence="1" type="ORF">HHI36_018639</name>
</gene>
<accession>A0ABD2P0M1</accession>
<name>A0ABD2P0M1_9CUCU</name>
<evidence type="ECO:0000313" key="2">
    <source>
        <dbReference type="Proteomes" id="UP001516400"/>
    </source>
</evidence>
<evidence type="ECO:0008006" key="3">
    <source>
        <dbReference type="Google" id="ProtNLM"/>
    </source>
</evidence>
<proteinExistence type="predicted"/>
<dbReference type="EMBL" id="JABFTP020000165">
    <property type="protein sequence ID" value="KAL3284478.1"/>
    <property type="molecule type" value="Genomic_DNA"/>
</dbReference>
<organism evidence="1 2">
    <name type="scientific">Cryptolaemus montrouzieri</name>
    <dbReference type="NCBI Taxonomy" id="559131"/>
    <lineage>
        <taxon>Eukaryota</taxon>
        <taxon>Metazoa</taxon>
        <taxon>Ecdysozoa</taxon>
        <taxon>Arthropoda</taxon>
        <taxon>Hexapoda</taxon>
        <taxon>Insecta</taxon>
        <taxon>Pterygota</taxon>
        <taxon>Neoptera</taxon>
        <taxon>Endopterygota</taxon>
        <taxon>Coleoptera</taxon>
        <taxon>Polyphaga</taxon>
        <taxon>Cucujiformia</taxon>
        <taxon>Coccinelloidea</taxon>
        <taxon>Coccinellidae</taxon>
        <taxon>Scymninae</taxon>
        <taxon>Scymnini</taxon>
        <taxon>Cryptolaemus</taxon>
    </lineage>
</organism>
<dbReference type="Proteomes" id="UP001516400">
    <property type="component" value="Unassembled WGS sequence"/>
</dbReference>
<reference evidence="1 2" key="1">
    <citation type="journal article" date="2021" name="BMC Biol.">
        <title>Horizontally acquired antibacterial genes associated with adaptive radiation of ladybird beetles.</title>
        <authorList>
            <person name="Li H.S."/>
            <person name="Tang X.F."/>
            <person name="Huang Y.H."/>
            <person name="Xu Z.Y."/>
            <person name="Chen M.L."/>
            <person name="Du X.Y."/>
            <person name="Qiu B.Y."/>
            <person name="Chen P.T."/>
            <person name="Zhang W."/>
            <person name="Slipinski A."/>
            <person name="Escalona H.E."/>
            <person name="Waterhouse R.M."/>
            <person name="Zwick A."/>
            <person name="Pang H."/>
        </authorList>
    </citation>
    <scope>NUCLEOTIDE SEQUENCE [LARGE SCALE GENOMIC DNA]</scope>
    <source>
        <strain evidence="1">SYSU2018</strain>
    </source>
</reference>
<sequence>MHRYSLHQHNKYCLNRKTIELFLSDRKDQILWIDEKVKTEDKTFVTKLQINANNIKKFKEFLSDFNWNTIIFDSDGKKSYENFHKTINEYFKLSFPMRKSSVRVLQRKPSNLPTESLGLKKAVEATQTIYNVRKYDISIELLRVLEKYLRNSYTEAKTSKEKTGRVPKYRRRPVPAQQELSTTTAITDLVEGIAEAMENYHDAQILAFDLSKAFDTIVRSLLLKKFEYYEVRGKARHFRVLPMEWETSCYMEKYSIRRVKGRYGRPTRLNT</sequence>
<protein>
    <recommendedName>
        <fullName evidence="3">Reverse transcriptase domain-containing protein</fullName>
    </recommendedName>
</protein>
<comment type="caution">
    <text evidence="1">The sequence shown here is derived from an EMBL/GenBank/DDBJ whole genome shotgun (WGS) entry which is preliminary data.</text>
</comment>
<keyword evidence="2" id="KW-1185">Reference proteome</keyword>
<evidence type="ECO:0000313" key="1">
    <source>
        <dbReference type="EMBL" id="KAL3284478.1"/>
    </source>
</evidence>